<keyword evidence="2" id="KW-1185">Reference proteome</keyword>
<name>A0A8X6N6B1_NEPPI</name>
<reference evidence="1" key="1">
    <citation type="submission" date="2020-08" db="EMBL/GenBank/DDBJ databases">
        <title>Multicomponent nature underlies the extraordinary mechanical properties of spider dragline silk.</title>
        <authorList>
            <person name="Kono N."/>
            <person name="Nakamura H."/>
            <person name="Mori M."/>
            <person name="Yoshida Y."/>
            <person name="Ohtoshi R."/>
            <person name="Malay A.D."/>
            <person name="Moran D.A.P."/>
            <person name="Tomita M."/>
            <person name="Numata K."/>
            <person name="Arakawa K."/>
        </authorList>
    </citation>
    <scope>NUCLEOTIDE SEQUENCE</scope>
</reference>
<protein>
    <submittedName>
        <fullName evidence="1">Uncharacterized protein</fullName>
    </submittedName>
</protein>
<evidence type="ECO:0000313" key="1">
    <source>
        <dbReference type="EMBL" id="GFS96700.1"/>
    </source>
</evidence>
<proteinExistence type="predicted"/>
<dbReference type="AlphaFoldDB" id="A0A8X6N6B1"/>
<dbReference type="EMBL" id="BMAW01100788">
    <property type="protein sequence ID" value="GFS96700.1"/>
    <property type="molecule type" value="Genomic_DNA"/>
</dbReference>
<gene>
    <name evidence="1" type="ORF">NPIL_412281</name>
</gene>
<accession>A0A8X6N6B1</accession>
<organism evidence="1 2">
    <name type="scientific">Nephila pilipes</name>
    <name type="common">Giant wood spider</name>
    <name type="synonym">Nephila maculata</name>
    <dbReference type="NCBI Taxonomy" id="299642"/>
    <lineage>
        <taxon>Eukaryota</taxon>
        <taxon>Metazoa</taxon>
        <taxon>Ecdysozoa</taxon>
        <taxon>Arthropoda</taxon>
        <taxon>Chelicerata</taxon>
        <taxon>Arachnida</taxon>
        <taxon>Araneae</taxon>
        <taxon>Araneomorphae</taxon>
        <taxon>Entelegynae</taxon>
        <taxon>Araneoidea</taxon>
        <taxon>Nephilidae</taxon>
        <taxon>Nephila</taxon>
    </lineage>
</organism>
<sequence length="71" mass="8035">MRSGPGCPLLEFHDAAALAHRPDSLGREFDRMIHSEGEIDGQPRAALSYRSNLPSFQDPDFTYGLWIKYLI</sequence>
<comment type="caution">
    <text evidence="1">The sequence shown here is derived from an EMBL/GenBank/DDBJ whole genome shotgun (WGS) entry which is preliminary data.</text>
</comment>
<dbReference type="Proteomes" id="UP000887013">
    <property type="component" value="Unassembled WGS sequence"/>
</dbReference>
<evidence type="ECO:0000313" key="2">
    <source>
        <dbReference type="Proteomes" id="UP000887013"/>
    </source>
</evidence>